<dbReference type="GO" id="GO:0003677">
    <property type="term" value="F:DNA binding"/>
    <property type="evidence" value="ECO:0007669"/>
    <property type="project" value="UniProtKB-UniRule"/>
</dbReference>
<dbReference type="InterPro" id="IPR009057">
    <property type="entry name" value="Homeodomain-like_sf"/>
</dbReference>
<dbReference type="SUPFAM" id="SSF46689">
    <property type="entry name" value="Homeodomain-like"/>
    <property type="match status" value="1"/>
</dbReference>
<dbReference type="Gene3D" id="1.10.357.10">
    <property type="entry name" value="Tetracycline Repressor, domain 2"/>
    <property type="match status" value="1"/>
</dbReference>
<dbReference type="PROSITE" id="PS50977">
    <property type="entry name" value="HTH_TETR_2"/>
    <property type="match status" value="1"/>
</dbReference>
<dbReference type="RefSeq" id="WP_073615853.1">
    <property type="nucleotide sequence ID" value="NZ_FRFE01000033.1"/>
</dbReference>
<dbReference type="InterPro" id="IPR050624">
    <property type="entry name" value="HTH-type_Tx_Regulator"/>
</dbReference>
<dbReference type="InterPro" id="IPR001647">
    <property type="entry name" value="HTH_TetR"/>
</dbReference>
<dbReference type="PANTHER" id="PTHR43479:SF12">
    <property type="entry name" value="TRANSCRIPTIONAL REGULATORY PROTEIN"/>
    <property type="match status" value="1"/>
</dbReference>
<feature type="domain" description="HTH tetR-type" evidence="3">
    <location>
        <begin position="7"/>
        <end position="67"/>
    </location>
</feature>
<protein>
    <submittedName>
        <fullName evidence="4">Transcriptional regulator, TetR family</fullName>
    </submittedName>
</protein>
<evidence type="ECO:0000256" key="2">
    <source>
        <dbReference type="PROSITE-ProRule" id="PRU00335"/>
    </source>
</evidence>
<dbReference type="OrthoDB" id="9793734at2"/>
<dbReference type="Pfam" id="PF00440">
    <property type="entry name" value="TetR_N"/>
    <property type="match status" value="1"/>
</dbReference>
<evidence type="ECO:0000313" key="5">
    <source>
        <dbReference type="Proteomes" id="UP000184603"/>
    </source>
</evidence>
<dbReference type="EMBL" id="FRFE01000033">
    <property type="protein sequence ID" value="SHO52235.1"/>
    <property type="molecule type" value="Genomic_DNA"/>
</dbReference>
<dbReference type="Pfam" id="PF13972">
    <property type="entry name" value="TetR"/>
    <property type="match status" value="1"/>
</dbReference>
<name>A0A1M7YHW0_9BACT</name>
<evidence type="ECO:0000313" key="4">
    <source>
        <dbReference type="EMBL" id="SHO52235.1"/>
    </source>
</evidence>
<dbReference type="STRING" id="1121416.SAMN02745220_04445"/>
<evidence type="ECO:0000256" key="1">
    <source>
        <dbReference type="ARBA" id="ARBA00023125"/>
    </source>
</evidence>
<feature type="DNA-binding region" description="H-T-H motif" evidence="2">
    <location>
        <begin position="30"/>
        <end position="49"/>
    </location>
</feature>
<sequence>MTAKAKMKTRDKILEKALTLFNERGTASVTTNHIADEVGISPGNLYYHFRNREEIIRYIFEMMEVESREGFGPIANKAQAMGLQAFEETFRFIQQFNQRFIFFKRELPILLMRDPKLKVRFDIAHQDTLSLIRTLVDGAVAGGLLRHIEVEERQLLAEMSWMLTLFWPNYLEISGEENFNEGLERGIAMIRLLVHEFKADE</sequence>
<gene>
    <name evidence="4" type="ORF">SAMN02745220_04445</name>
</gene>
<dbReference type="InterPro" id="IPR025722">
    <property type="entry name" value="TetR"/>
</dbReference>
<keyword evidence="1 2" id="KW-0238">DNA-binding</keyword>
<reference evidence="4 5" key="1">
    <citation type="submission" date="2016-12" db="EMBL/GenBank/DDBJ databases">
        <authorList>
            <person name="Song W.-J."/>
            <person name="Kurnit D.M."/>
        </authorList>
    </citation>
    <scope>NUCLEOTIDE SEQUENCE [LARGE SCALE GENOMIC DNA]</scope>
    <source>
        <strain evidence="4 5">DSM 18488</strain>
    </source>
</reference>
<keyword evidence="5" id="KW-1185">Reference proteome</keyword>
<organism evidence="4 5">
    <name type="scientific">Desulfopila aestuarii DSM 18488</name>
    <dbReference type="NCBI Taxonomy" id="1121416"/>
    <lineage>
        <taxon>Bacteria</taxon>
        <taxon>Pseudomonadati</taxon>
        <taxon>Thermodesulfobacteriota</taxon>
        <taxon>Desulfobulbia</taxon>
        <taxon>Desulfobulbales</taxon>
        <taxon>Desulfocapsaceae</taxon>
        <taxon>Desulfopila</taxon>
    </lineage>
</organism>
<evidence type="ECO:0000259" key="3">
    <source>
        <dbReference type="PROSITE" id="PS50977"/>
    </source>
</evidence>
<dbReference type="Proteomes" id="UP000184603">
    <property type="component" value="Unassembled WGS sequence"/>
</dbReference>
<dbReference type="PRINTS" id="PR00455">
    <property type="entry name" value="HTHTETR"/>
</dbReference>
<dbReference type="PANTHER" id="PTHR43479">
    <property type="entry name" value="ACREF/ENVCD OPERON REPRESSOR-RELATED"/>
    <property type="match status" value="1"/>
</dbReference>
<accession>A0A1M7YHW0</accession>
<dbReference type="AlphaFoldDB" id="A0A1M7YHW0"/>
<proteinExistence type="predicted"/>